<feature type="binding site" evidence="8">
    <location>
        <position position="293"/>
    </location>
    <ligand>
        <name>NAD(+)</name>
        <dbReference type="ChEBI" id="CHEBI:57540"/>
    </ligand>
</feature>
<comment type="similarity">
    <text evidence="1 10">Belongs to the class-I pyridine nucleotide-disulfide oxidoreductase family.</text>
</comment>
<dbReference type="RefSeq" id="WP_083653414.1">
    <property type="nucleotide sequence ID" value="NZ_MSTI01000091.1"/>
</dbReference>
<evidence type="ECO:0000256" key="2">
    <source>
        <dbReference type="ARBA" id="ARBA00022630"/>
    </source>
</evidence>
<dbReference type="InterPro" id="IPR036188">
    <property type="entry name" value="FAD/NAD-bd_sf"/>
</dbReference>
<accession>A0A1U7NXQ3</accession>
<dbReference type="PANTHER" id="PTHR43014:SF2">
    <property type="entry name" value="MERCURIC REDUCTASE"/>
    <property type="match status" value="1"/>
</dbReference>
<dbReference type="Pfam" id="PF02852">
    <property type="entry name" value="Pyr_redox_dim"/>
    <property type="match status" value="1"/>
</dbReference>
<dbReference type="PANTHER" id="PTHR43014">
    <property type="entry name" value="MERCURIC REDUCTASE"/>
    <property type="match status" value="1"/>
</dbReference>
<dbReference type="PROSITE" id="PS00076">
    <property type="entry name" value="PYRIDINE_REDOX_1"/>
    <property type="match status" value="1"/>
</dbReference>
<dbReference type="InterPro" id="IPR023753">
    <property type="entry name" value="FAD/NAD-binding_dom"/>
</dbReference>
<feature type="disulfide bond" description="Redox-active" evidence="9">
    <location>
        <begin position="69"/>
        <end position="74"/>
    </location>
</feature>
<dbReference type="InterPro" id="IPR012999">
    <property type="entry name" value="Pyr_OxRdtase_I_AS"/>
</dbReference>
<keyword evidence="5 10" id="KW-0560">Oxidoreductase</keyword>
<dbReference type="GO" id="GO:0003955">
    <property type="term" value="F:NAD(P)H dehydrogenase (quinone) activity"/>
    <property type="evidence" value="ECO:0007669"/>
    <property type="project" value="TreeGrafter"/>
</dbReference>
<protein>
    <submittedName>
        <fullName evidence="14">Mercuric ion reductase</fullName>
    </submittedName>
</protein>
<evidence type="ECO:0000256" key="4">
    <source>
        <dbReference type="ARBA" id="ARBA00022857"/>
    </source>
</evidence>
<evidence type="ECO:0000313" key="15">
    <source>
        <dbReference type="Proteomes" id="UP000186607"/>
    </source>
</evidence>
<evidence type="ECO:0000256" key="6">
    <source>
        <dbReference type="ARBA" id="ARBA00023157"/>
    </source>
</evidence>
<evidence type="ECO:0000259" key="12">
    <source>
        <dbReference type="Pfam" id="PF02852"/>
    </source>
</evidence>
<evidence type="ECO:0000256" key="8">
    <source>
        <dbReference type="PIRSR" id="PIRSR000350-3"/>
    </source>
</evidence>
<feature type="region of interest" description="Disordered" evidence="11">
    <location>
        <begin position="504"/>
        <end position="528"/>
    </location>
</feature>
<dbReference type="InterPro" id="IPR004099">
    <property type="entry name" value="Pyr_nucl-diS_OxRdtase_dimer"/>
</dbReference>
<gene>
    <name evidence="14" type="ORF">BOO71_0007903</name>
</gene>
<dbReference type="Gene3D" id="3.50.50.60">
    <property type="entry name" value="FAD/NAD(P)-binding domain"/>
    <property type="match status" value="2"/>
</dbReference>
<dbReference type="PRINTS" id="PR00368">
    <property type="entry name" value="FADPNR"/>
</dbReference>
<proteinExistence type="inferred from homology"/>
<dbReference type="GO" id="GO:0050660">
    <property type="term" value="F:flavin adenine dinucleotide binding"/>
    <property type="evidence" value="ECO:0007669"/>
    <property type="project" value="TreeGrafter"/>
</dbReference>
<keyword evidence="8" id="KW-0547">Nucleotide-binding</keyword>
<evidence type="ECO:0000259" key="13">
    <source>
        <dbReference type="Pfam" id="PF07992"/>
    </source>
</evidence>
<dbReference type="EMBL" id="MSTI01000091">
    <property type="protein sequence ID" value="OLV17687.1"/>
    <property type="molecule type" value="Genomic_DNA"/>
</dbReference>
<sequence length="528" mass="56325">MTVQPEPSFPAPDPQRYGWAIPPETGTTPLKADVAVIGAGAAGLTAALLAAQNGQRVILIERERTGGECAFTGCIPSKALLAMSKKVHAARQSTELGMQVSGEPDWTTIRARLHGVIDSFEDVDSPESIERRGVQVIGGQAVFVSPHVLEVTRDGQTRTVMAGKFVLATGSEAAVPDIDGLGEIPYLTHETIFDVPERPAHLLVLGGGPIGCELSQAFVRLGSRVTTLQRGERLIDRDEPEASAALLQVLRSDGVTVHLNTETVRAERTGQGVRLHLRDGQTVEGTHLLVAVGKTPRVQGLGLEIIGADFDDRGLKVRSDMQSTSCPYLWGAGDVVGGPMFTHGATERGTLAGLGALAWWGRGVAALRAPAARVEDIPWVTYTEPEIAHWGLTEAQAVKRYGGRVVVVDYDFSHLDRARTEREAGFVKLVALKGVFGSPVGLRVVGAQVVGSRAGELIQTLSLPSRLHVHPARLALLPVPYPTYGEAVRHVYLGLLADNPAFGKRRPGRIEGQQTQPEAPDQGQTAPG</sequence>
<keyword evidence="6" id="KW-1015">Disulfide bond</keyword>
<feature type="domain" description="FAD/NAD(P)-binding" evidence="13">
    <location>
        <begin position="33"/>
        <end position="349"/>
    </location>
</feature>
<feature type="compositionally biased region" description="Polar residues" evidence="11">
    <location>
        <begin position="512"/>
        <end position="528"/>
    </location>
</feature>
<feature type="binding site" evidence="8">
    <location>
        <position position="78"/>
    </location>
    <ligand>
        <name>FAD</name>
        <dbReference type="ChEBI" id="CHEBI:57692"/>
    </ligand>
</feature>
<name>A0A1U7NXQ3_9DEIO</name>
<dbReference type="STRING" id="249408.BOO71_0007903"/>
<dbReference type="AlphaFoldDB" id="A0A1U7NXQ3"/>
<keyword evidence="8" id="KW-0520">NAD</keyword>
<dbReference type="GO" id="GO:0016668">
    <property type="term" value="F:oxidoreductase activity, acting on a sulfur group of donors, NAD(P) as acceptor"/>
    <property type="evidence" value="ECO:0007669"/>
    <property type="project" value="InterPro"/>
</dbReference>
<feature type="binding site" evidence="8">
    <location>
        <position position="334"/>
    </location>
    <ligand>
        <name>FAD</name>
        <dbReference type="ChEBI" id="CHEBI:57692"/>
    </ligand>
</feature>
<evidence type="ECO:0000256" key="9">
    <source>
        <dbReference type="PIRSR" id="PIRSR000350-4"/>
    </source>
</evidence>
<evidence type="ECO:0000256" key="11">
    <source>
        <dbReference type="SAM" id="MobiDB-lite"/>
    </source>
</evidence>
<dbReference type="PRINTS" id="PR00411">
    <property type="entry name" value="PNDRDTASEI"/>
</dbReference>
<dbReference type="SUPFAM" id="SSF51905">
    <property type="entry name" value="FAD/NAD(P)-binding domain"/>
    <property type="match status" value="1"/>
</dbReference>
<comment type="caution">
    <text evidence="14">The sequence shown here is derived from an EMBL/GenBank/DDBJ whole genome shotgun (WGS) entry which is preliminary data.</text>
</comment>
<feature type="binding site" evidence="8">
    <location>
        <begin position="169"/>
        <end position="171"/>
    </location>
    <ligand>
        <name>FAD</name>
        <dbReference type="ChEBI" id="CHEBI:57692"/>
    </ligand>
</feature>
<keyword evidence="15" id="KW-1185">Reference proteome</keyword>
<feature type="domain" description="Pyridine nucleotide-disulphide oxidoreductase dimerisation" evidence="12">
    <location>
        <begin position="377"/>
        <end position="490"/>
    </location>
</feature>
<evidence type="ECO:0000256" key="7">
    <source>
        <dbReference type="ARBA" id="ARBA00023284"/>
    </source>
</evidence>
<keyword evidence="2 10" id="KW-0285">Flavoprotein</keyword>
<evidence type="ECO:0000256" key="1">
    <source>
        <dbReference type="ARBA" id="ARBA00007532"/>
    </source>
</evidence>
<evidence type="ECO:0000256" key="3">
    <source>
        <dbReference type="ARBA" id="ARBA00022827"/>
    </source>
</evidence>
<feature type="binding site" evidence="8">
    <location>
        <begin position="206"/>
        <end position="213"/>
    </location>
    <ligand>
        <name>NAD(+)</name>
        <dbReference type="ChEBI" id="CHEBI:57540"/>
    </ligand>
</feature>
<evidence type="ECO:0000313" key="14">
    <source>
        <dbReference type="EMBL" id="OLV17687.1"/>
    </source>
</evidence>
<dbReference type="OrthoDB" id="9800167at2"/>
<keyword evidence="4" id="KW-0521">NADP</keyword>
<dbReference type="Pfam" id="PF07992">
    <property type="entry name" value="Pyr_redox_2"/>
    <property type="match status" value="1"/>
</dbReference>
<keyword evidence="7 10" id="KW-0676">Redox-active center</keyword>
<dbReference type="InterPro" id="IPR001100">
    <property type="entry name" value="Pyr_nuc-diS_OxRdtase"/>
</dbReference>
<keyword evidence="3 8" id="KW-0274">FAD</keyword>
<dbReference type="Gene3D" id="3.30.390.30">
    <property type="match status" value="1"/>
</dbReference>
<organism evidence="14 15">
    <name type="scientific">Deinococcus marmoris</name>
    <dbReference type="NCBI Taxonomy" id="249408"/>
    <lineage>
        <taxon>Bacteria</taxon>
        <taxon>Thermotogati</taxon>
        <taxon>Deinococcota</taxon>
        <taxon>Deinococci</taxon>
        <taxon>Deinococcales</taxon>
        <taxon>Deinococcaceae</taxon>
        <taxon>Deinococcus</taxon>
    </lineage>
</organism>
<dbReference type="InterPro" id="IPR016156">
    <property type="entry name" value="FAD/NAD-linked_Rdtase_dimer_sf"/>
</dbReference>
<comment type="cofactor">
    <cofactor evidence="8">
        <name>FAD</name>
        <dbReference type="ChEBI" id="CHEBI:57692"/>
    </cofactor>
    <text evidence="8">Binds 1 FAD per subunit.</text>
</comment>
<dbReference type="PIRSF" id="PIRSF000350">
    <property type="entry name" value="Mercury_reductase_MerA"/>
    <property type="match status" value="1"/>
</dbReference>
<dbReference type="SUPFAM" id="SSF55424">
    <property type="entry name" value="FAD/NAD-linked reductases, dimerisation (C-terminal) domain"/>
    <property type="match status" value="1"/>
</dbReference>
<reference evidence="14 15" key="1">
    <citation type="submission" date="2017-01" db="EMBL/GenBank/DDBJ databases">
        <title>Genome Analysis of Deinococcus marmoris KOPRI26562.</title>
        <authorList>
            <person name="Kim J.H."/>
            <person name="Oh H.-M."/>
        </authorList>
    </citation>
    <scope>NUCLEOTIDE SEQUENCE [LARGE SCALE GENOMIC DNA]</scope>
    <source>
        <strain evidence="14 15">KOPRI26562</strain>
    </source>
</reference>
<evidence type="ECO:0000256" key="5">
    <source>
        <dbReference type="ARBA" id="ARBA00023002"/>
    </source>
</evidence>
<feature type="binding site" evidence="8">
    <location>
        <begin position="340"/>
        <end position="343"/>
    </location>
    <ligand>
        <name>FAD</name>
        <dbReference type="ChEBI" id="CHEBI:57692"/>
    </ligand>
</feature>
<evidence type="ECO:0000256" key="10">
    <source>
        <dbReference type="RuleBase" id="RU003691"/>
    </source>
</evidence>
<dbReference type="Proteomes" id="UP000186607">
    <property type="component" value="Unassembled WGS sequence"/>
</dbReference>